<evidence type="ECO:0000256" key="6">
    <source>
        <dbReference type="SAM" id="Phobius"/>
    </source>
</evidence>
<feature type="transmembrane region" description="Helical" evidence="6">
    <location>
        <begin position="119"/>
        <end position="139"/>
    </location>
</feature>
<proteinExistence type="predicted"/>
<feature type="transmembrane region" description="Helical" evidence="6">
    <location>
        <begin position="38"/>
        <end position="63"/>
    </location>
</feature>
<feature type="transmembrane region" description="Helical" evidence="6">
    <location>
        <begin position="230"/>
        <end position="251"/>
    </location>
</feature>
<dbReference type="AlphaFoldDB" id="A0A381NRY4"/>
<dbReference type="SUPFAM" id="SSF52833">
    <property type="entry name" value="Thioredoxin-like"/>
    <property type="match status" value="1"/>
</dbReference>
<dbReference type="EMBL" id="UINC01000489">
    <property type="protein sequence ID" value="SUZ56253.1"/>
    <property type="molecule type" value="Genomic_DNA"/>
</dbReference>
<keyword evidence="5 6" id="KW-0472">Membrane</keyword>
<dbReference type="InterPro" id="IPR003834">
    <property type="entry name" value="Cyt_c_assmbl_TM_dom"/>
</dbReference>
<gene>
    <name evidence="8" type="ORF">METZ01_LOCUS9107</name>
</gene>
<dbReference type="InterPro" id="IPR036249">
    <property type="entry name" value="Thioredoxin-like_sf"/>
</dbReference>
<evidence type="ECO:0000256" key="2">
    <source>
        <dbReference type="ARBA" id="ARBA00022475"/>
    </source>
</evidence>
<feature type="domain" description="Thioredoxin" evidence="7">
    <location>
        <begin position="346"/>
        <end position="471"/>
    </location>
</feature>
<dbReference type="Pfam" id="PF02683">
    <property type="entry name" value="DsbD_TM"/>
    <property type="match status" value="1"/>
</dbReference>
<feature type="transmembrane region" description="Helical" evidence="6">
    <location>
        <begin position="194"/>
        <end position="218"/>
    </location>
</feature>
<name>A0A381NRY4_9ZZZZ</name>
<dbReference type="GO" id="GO:0005886">
    <property type="term" value="C:plasma membrane"/>
    <property type="evidence" value="ECO:0007669"/>
    <property type="project" value="UniProtKB-SubCell"/>
</dbReference>
<dbReference type="PROSITE" id="PS51352">
    <property type="entry name" value="THIOREDOXIN_2"/>
    <property type="match status" value="1"/>
</dbReference>
<evidence type="ECO:0000256" key="4">
    <source>
        <dbReference type="ARBA" id="ARBA00022989"/>
    </source>
</evidence>
<feature type="transmembrane region" description="Helical" evidence="6">
    <location>
        <begin position="160"/>
        <end position="188"/>
    </location>
</feature>
<dbReference type="PANTHER" id="PTHR32234">
    <property type="entry name" value="THIOL:DISULFIDE INTERCHANGE PROTEIN DSBD"/>
    <property type="match status" value="1"/>
</dbReference>
<dbReference type="GO" id="GO:0015035">
    <property type="term" value="F:protein-disulfide reductase activity"/>
    <property type="evidence" value="ECO:0007669"/>
    <property type="project" value="TreeGrafter"/>
</dbReference>
<dbReference type="GO" id="GO:0017004">
    <property type="term" value="P:cytochrome complex assembly"/>
    <property type="evidence" value="ECO:0007669"/>
    <property type="project" value="InterPro"/>
</dbReference>
<protein>
    <recommendedName>
        <fullName evidence="7">Thioredoxin domain-containing protein</fullName>
    </recommendedName>
</protein>
<comment type="subcellular location">
    <subcellularLocation>
        <location evidence="1">Cell membrane</location>
        <topology evidence="1">Multi-pass membrane protein</topology>
    </subcellularLocation>
</comment>
<keyword evidence="4 6" id="KW-1133">Transmembrane helix</keyword>
<dbReference type="GO" id="GO:0045454">
    <property type="term" value="P:cell redox homeostasis"/>
    <property type="evidence" value="ECO:0007669"/>
    <property type="project" value="TreeGrafter"/>
</dbReference>
<dbReference type="InterPro" id="IPR013766">
    <property type="entry name" value="Thioredoxin_domain"/>
</dbReference>
<organism evidence="8">
    <name type="scientific">marine metagenome</name>
    <dbReference type="NCBI Taxonomy" id="408172"/>
    <lineage>
        <taxon>unclassified sequences</taxon>
        <taxon>metagenomes</taxon>
        <taxon>ecological metagenomes</taxon>
    </lineage>
</organism>
<evidence type="ECO:0000256" key="1">
    <source>
        <dbReference type="ARBA" id="ARBA00004651"/>
    </source>
</evidence>
<reference evidence="8" key="1">
    <citation type="submission" date="2018-05" db="EMBL/GenBank/DDBJ databases">
        <authorList>
            <person name="Lanie J.A."/>
            <person name="Ng W.-L."/>
            <person name="Kazmierczak K.M."/>
            <person name="Andrzejewski T.M."/>
            <person name="Davidsen T.M."/>
            <person name="Wayne K.J."/>
            <person name="Tettelin H."/>
            <person name="Glass J.I."/>
            <person name="Rusch D."/>
            <person name="Podicherti R."/>
            <person name="Tsui H.-C.T."/>
            <person name="Winkler M.E."/>
        </authorList>
    </citation>
    <scope>NUCLEOTIDE SEQUENCE</scope>
</reference>
<evidence type="ECO:0000259" key="7">
    <source>
        <dbReference type="PROSITE" id="PS51352"/>
    </source>
</evidence>
<evidence type="ECO:0000256" key="3">
    <source>
        <dbReference type="ARBA" id="ARBA00022692"/>
    </source>
</evidence>
<sequence length="472" mass="52218">MNVDAGATRENRTEMIAAVKEFDDFGDINLDAEIEKGFISFILLAVTMGFLALLTPCVFPMIPITVSFFTHQGEKGEGKPVNNAIIYTLGIIATFSILGFILAITLGASGANQLAANPWVNLFIAALFIYFALSLFGMYEIQLPEKLRNFSLNQEGRGGVIGTLFMAVTFTLTSFTCTVQFVGLLLVAASHGQWFWPMIGMVAFSAAFALPFFFLALFPQYLAKMPKSGGWLNSVKVVLGFLEMAAAFKFLSNTDLVWSWGFFTHSSVLAVWAVLMLLTGVYLLGKIQLPHDSPFASISVPRLMISTAFLTFGLYLTSGLFGQRIHGLIYSYLPPIVEGESGAVRTNGASMAEEFTWYRDLDQGLSEAKTTGKPVFIDFTGYTCTNCRWMESNVFTKTEVKHRFGEMVLVQLYTDGGPNHRENQEYEINRFGTAALPYYVILSPDNQVITTFPGMTRNFNDFLDFLDKGLAG</sequence>
<dbReference type="Gene3D" id="3.40.30.10">
    <property type="entry name" value="Glutaredoxin"/>
    <property type="match status" value="1"/>
</dbReference>
<feature type="transmembrane region" description="Helical" evidence="6">
    <location>
        <begin position="295"/>
        <end position="316"/>
    </location>
</feature>
<dbReference type="Pfam" id="PF13899">
    <property type="entry name" value="Thioredoxin_7"/>
    <property type="match status" value="1"/>
</dbReference>
<keyword evidence="3 6" id="KW-0812">Transmembrane</keyword>
<evidence type="ECO:0000256" key="5">
    <source>
        <dbReference type="ARBA" id="ARBA00023136"/>
    </source>
</evidence>
<evidence type="ECO:0000313" key="8">
    <source>
        <dbReference type="EMBL" id="SUZ56253.1"/>
    </source>
</evidence>
<keyword evidence="2" id="KW-1003">Cell membrane</keyword>
<feature type="transmembrane region" description="Helical" evidence="6">
    <location>
        <begin position="84"/>
        <end position="107"/>
    </location>
</feature>
<feature type="transmembrane region" description="Helical" evidence="6">
    <location>
        <begin position="257"/>
        <end position="283"/>
    </location>
</feature>
<accession>A0A381NRY4</accession>
<dbReference type="PANTHER" id="PTHR32234:SF0">
    <property type="entry name" value="THIOL:DISULFIDE INTERCHANGE PROTEIN DSBD"/>
    <property type="match status" value="1"/>
</dbReference>